<gene>
    <name evidence="2" type="primary">Env1_2</name>
    <name evidence="2" type="ORF">PELURI_R15541</name>
</gene>
<dbReference type="PANTHER" id="PTHR10424">
    <property type="entry name" value="VIRAL ENVELOPE PROTEIN"/>
    <property type="match status" value="1"/>
</dbReference>
<dbReference type="Pfam" id="PF00429">
    <property type="entry name" value="TLV_coat"/>
    <property type="match status" value="1"/>
</dbReference>
<feature type="transmembrane region" description="Helical" evidence="1">
    <location>
        <begin position="70"/>
        <end position="92"/>
    </location>
</feature>
<dbReference type="PANTHER" id="PTHR10424:SF82">
    <property type="entry name" value="ENVELOPE GLYCOPROTEIN-RELATED"/>
    <property type="match status" value="1"/>
</dbReference>
<dbReference type="CDD" id="cd09851">
    <property type="entry name" value="HTLV-1-like_HR1-HR2"/>
    <property type="match status" value="1"/>
</dbReference>
<keyword evidence="3" id="KW-1185">Reference proteome</keyword>
<reference evidence="2 3" key="1">
    <citation type="submission" date="2019-09" db="EMBL/GenBank/DDBJ databases">
        <title>Bird 10,000 Genomes (B10K) Project - Family phase.</title>
        <authorList>
            <person name="Zhang G."/>
        </authorList>
    </citation>
    <scope>NUCLEOTIDE SEQUENCE [LARGE SCALE GENOMIC DNA]</scope>
    <source>
        <strain evidence="2">B10K-DU-012-45</strain>
    </source>
</reference>
<feature type="non-terminal residue" evidence="2">
    <location>
        <position position="1"/>
    </location>
</feature>
<keyword evidence="1" id="KW-1133">Transmembrane helix</keyword>
<proteinExistence type="predicted"/>
<feature type="transmembrane region" description="Helical" evidence="1">
    <location>
        <begin position="199"/>
        <end position="225"/>
    </location>
</feature>
<organism evidence="2 3">
    <name type="scientific">Pelecanoides urinatrix</name>
    <name type="common">Common diving petrel</name>
    <name type="synonym">Procellaria urinatrix</name>
    <dbReference type="NCBI Taxonomy" id="37079"/>
    <lineage>
        <taxon>Eukaryota</taxon>
        <taxon>Metazoa</taxon>
        <taxon>Chordata</taxon>
        <taxon>Craniata</taxon>
        <taxon>Vertebrata</taxon>
        <taxon>Euteleostomi</taxon>
        <taxon>Archelosauria</taxon>
        <taxon>Archosauria</taxon>
        <taxon>Dinosauria</taxon>
        <taxon>Saurischia</taxon>
        <taxon>Theropoda</taxon>
        <taxon>Coelurosauria</taxon>
        <taxon>Aves</taxon>
        <taxon>Neognathae</taxon>
        <taxon>Neoaves</taxon>
        <taxon>Aequornithes</taxon>
        <taxon>Procellariiformes</taxon>
        <taxon>Procellariidae</taxon>
        <taxon>Pelecanoides</taxon>
    </lineage>
</organism>
<evidence type="ECO:0000256" key="1">
    <source>
        <dbReference type="SAM" id="Phobius"/>
    </source>
</evidence>
<dbReference type="SUPFAM" id="SSF58069">
    <property type="entry name" value="Virus ectodomain"/>
    <property type="match status" value="1"/>
</dbReference>
<keyword evidence="1" id="KW-0812">Transmembrane</keyword>
<evidence type="ECO:0000313" key="3">
    <source>
        <dbReference type="Proteomes" id="UP000555367"/>
    </source>
</evidence>
<evidence type="ECO:0000313" key="2">
    <source>
        <dbReference type="EMBL" id="NXT39357.1"/>
    </source>
</evidence>
<dbReference type="EMBL" id="VZTQ01009579">
    <property type="protein sequence ID" value="NXT39357.1"/>
    <property type="molecule type" value="Genomic_DNA"/>
</dbReference>
<protein>
    <submittedName>
        <fullName evidence="2">ENV1 protein</fullName>
    </submittedName>
</protein>
<accession>A0A7L3C797</accession>
<keyword evidence="1" id="KW-0472">Membrane</keyword>
<comment type="caution">
    <text evidence="2">The sequence shown here is derived from an EMBL/GenBank/DDBJ whole genome shotgun (WGS) entry which is preliminary data.</text>
</comment>
<dbReference type="Gene3D" id="1.10.287.210">
    <property type="match status" value="1"/>
</dbReference>
<dbReference type="AlphaFoldDB" id="A0A7L3C797"/>
<dbReference type="OrthoDB" id="9633697at2759"/>
<name>A0A7L3C797_PELUR</name>
<dbReference type="Proteomes" id="UP000555367">
    <property type="component" value="Unassembled WGS sequence"/>
</dbReference>
<sequence>KWAIPYEGGWWICSKTGLTPCLSLTVFNENKEFCIQITVVPRILYHLQETVFKHWDQEDHRIQKQEPLTAITLAMIIGLGTAGAATGITSLVQQNKGFTSLRAAVDEDLERVEKSISYLEKSLTSLSEVVLQNRRGLDLIFLQQGGLCVALGEECCFYADHSGVVRESMTKLREGILQRKKEREAQQSWFESWFNQSPWITTLVSTLIGPLIILLLILTFGLCILNKMITLVKSRIETVQLMILRQQYTGLTKQEAEQSETELENTAILYAAKDAVSRLNQQIEE</sequence>
<feature type="non-terminal residue" evidence="2">
    <location>
        <position position="285"/>
    </location>
</feature>
<dbReference type="InterPro" id="IPR018154">
    <property type="entry name" value="TLV/ENV_coat_polyprotein"/>
</dbReference>